<reference evidence="2 3" key="1">
    <citation type="journal article" date="2019" name="Int. J. Syst. Evol. Microbiol.">
        <title>The Global Catalogue of Microorganisms (GCM) 10K type strain sequencing project: providing services to taxonomists for standard genome sequencing and annotation.</title>
        <authorList>
            <consortium name="The Broad Institute Genomics Platform"/>
            <consortium name="The Broad Institute Genome Sequencing Center for Infectious Disease"/>
            <person name="Wu L."/>
            <person name="Ma J."/>
        </authorList>
    </citation>
    <scope>NUCLEOTIDE SEQUENCE [LARGE SCALE GENOMIC DNA]</scope>
    <source>
        <strain evidence="2 3">JCM 10671</strain>
    </source>
</reference>
<dbReference type="InterPro" id="IPR023365">
    <property type="entry name" value="Sortase_dom-sf"/>
</dbReference>
<evidence type="ECO:0000256" key="1">
    <source>
        <dbReference type="ARBA" id="ARBA00022801"/>
    </source>
</evidence>
<dbReference type="InterPro" id="IPR042001">
    <property type="entry name" value="Sortase_F"/>
</dbReference>
<organism evidence="2 3">
    <name type="scientific">Sporichthya brevicatena</name>
    <dbReference type="NCBI Taxonomy" id="171442"/>
    <lineage>
        <taxon>Bacteria</taxon>
        <taxon>Bacillati</taxon>
        <taxon>Actinomycetota</taxon>
        <taxon>Actinomycetes</taxon>
        <taxon>Sporichthyales</taxon>
        <taxon>Sporichthyaceae</taxon>
        <taxon>Sporichthya</taxon>
    </lineage>
</organism>
<dbReference type="Pfam" id="PF04203">
    <property type="entry name" value="Sortase"/>
    <property type="match status" value="1"/>
</dbReference>
<sequence>MSPAVPALAVVAVLGALLPLGSAKADPFPLPIPPIPLPPILQQDCSTANEPIVPTSVEVEDLSDEIPVVALRRKRSDVPGTPPTTKAGRWVMAFDLDSGIRPGARTGNALFNAHTWPDGSALGNALLRELHEGESIVVSSDEGRFCYEVSQRVEVRANSREAAERYFARGGPHQIAIVVCSGKRLGPGKWTHRTIWYASPVR</sequence>
<name>A0ABN1GT84_9ACTN</name>
<dbReference type="EMBL" id="BAAAHE010000016">
    <property type="protein sequence ID" value="GAA0618820.1"/>
    <property type="molecule type" value="Genomic_DNA"/>
</dbReference>
<evidence type="ECO:0000313" key="2">
    <source>
        <dbReference type="EMBL" id="GAA0618820.1"/>
    </source>
</evidence>
<evidence type="ECO:0000313" key="3">
    <source>
        <dbReference type="Proteomes" id="UP001500957"/>
    </source>
</evidence>
<keyword evidence="1" id="KW-0378">Hydrolase</keyword>
<dbReference type="CDD" id="cd05829">
    <property type="entry name" value="Sortase_F"/>
    <property type="match status" value="1"/>
</dbReference>
<accession>A0ABN1GT84</accession>
<proteinExistence type="predicted"/>
<dbReference type="Gene3D" id="2.40.260.10">
    <property type="entry name" value="Sortase"/>
    <property type="match status" value="1"/>
</dbReference>
<comment type="caution">
    <text evidence="2">The sequence shown here is derived from an EMBL/GenBank/DDBJ whole genome shotgun (WGS) entry which is preliminary data.</text>
</comment>
<dbReference type="InterPro" id="IPR005754">
    <property type="entry name" value="Sortase"/>
</dbReference>
<dbReference type="Proteomes" id="UP001500957">
    <property type="component" value="Unassembled WGS sequence"/>
</dbReference>
<dbReference type="SUPFAM" id="SSF63817">
    <property type="entry name" value="Sortase"/>
    <property type="match status" value="1"/>
</dbReference>
<evidence type="ECO:0008006" key="4">
    <source>
        <dbReference type="Google" id="ProtNLM"/>
    </source>
</evidence>
<gene>
    <name evidence="2" type="ORF">GCM10009547_21490</name>
</gene>
<protein>
    <recommendedName>
        <fullName evidence="4">Class F sortase</fullName>
    </recommendedName>
</protein>
<keyword evidence="3" id="KW-1185">Reference proteome</keyword>
<dbReference type="RefSeq" id="WP_344604499.1">
    <property type="nucleotide sequence ID" value="NZ_BAAAHE010000016.1"/>
</dbReference>